<dbReference type="Proteomes" id="UP000279307">
    <property type="component" value="Chromosome 6"/>
</dbReference>
<dbReference type="Gene3D" id="3.80.10.10">
    <property type="entry name" value="Ribonuclease Inhibitor"/>
    <property type="match status" value="2"/>
</dbReference>
<evidence type="ECO:0000256" key="1">
    <source>
        <dbReference type="ARBA" id="ARBA00022614"/>
    </source>
</evidence>
<evidence type="ECO:0000313" key="4">
    <source>
        <dbReference type="EMBL" id="RLU22200.1"/>
    </source>
</evidence>
<dbReference type="PANTHER" id="PTHR24369:SF210">
    <property type="entry name" value="CHAOPTIN-RELATED"/>
    <property type="match status" value="1"/>
</dbReference>
<name>A0A3L8DP31_OOCBI</name>
<dbReference type="PRINTS" id="PR00019">
    <property type="entry name" value="LEURICHRPT"/>
</dbReference>
<dbReference type="SMART" id="SM00369">
    <property type="entry name" value="LRR_TYP"/>
    <property type="match status" value="8"/>
</dbReference>
<dbReference type="InterPro" id="IPR050541">
    <property type="entry name" value="LRR_TM_domain-containing"/>
</dbReference>
<dbReference type="InterPro" id="IPR003591">
    <property type="entry name" value="Leu-rich_rpt_typical-subtyp"/>
</dbReference>
<dbReference type="SMART" id="SM00364">
    <property type="entry name" value="LRR_BAC"/>
    <property type="match status" value="4"/>
</dbReference>
<sequence length="268" mass="31085">MDGKREMDNLIVLNLDYNKLQLIKESKPYYSDYSSCSYLTLSGLKNLRYLSVFENQIQSIDSIAFKNNIALNYLNLSTNDITDMHSDSCVHLESLKVLDLSFNKLENVPFFSNNSKNLTFLSVSYNNIKQIMSHAFANTRLRQLLLRGNQIDEIDVEAFAHLSVLEELDLSYNKLNILPEGWTMPLTSLKYLDLSNNKFISLTSLFLTNTMPLVEVYLVNSLEYLNAIHFKTMPQNETINLIQLSKFRYKFETDSEIDNINKFLDTDY</sequence>
<dbReference type="OrthoDB" id="2013775at2759"/>
<dbReference type="SMART" id="SM00365">
    <property type="entry name" value="LRR_SD22"/>
    <property type="match status" value="5"/>
</dbReference>
<gene>
    <name evidence="4" type="ORF">DMN91_006581</name>
</gene>
<reference evidence="4" key="2">
    <citation type="submission" date="2018-07" db="EMBL/GenBank/DDBJ databases">
        <authorList>
            <person name="Mckenzie S.K."/>
            <person name="Kronauer D.J.C."/>
        </authorList>
    </citation>
    <scope>NUCLEOTIDE SEQUENCE</scope>
    <source>
        <strain evidence="4">Clonal line C1</strain>
    </source>
</reference>
<reference evidence="4" key="1">
    <citation type="journal article" date="2018" name="Genome Res.">
        <title>The genomic architecture and molecular evolution of ant odorant receptors.</title>
        <authorList>
            <person name="McKenzie S.K."/>
            <person name="Kronauer D.J.C."/>
        </authorList>
    </citation>
    <scope>NUCLEOTIDE SEQUENCE [LARGE SCALE GENOMIC DNA]</scope>
    <source>
        <strain evidence="4">Clonal line C1</strain>
    </source>
</reference>
<protein>
    <submittedName>
        <fullName evidence="4">Uncharacterized protein</fullName>
    </submittedName>
</protein>
<dbReference type="InterPro" id="IPR001611">
    <property type="entry name" value="Leu-rich_rpt"/>
</dbReference>
<dbReference type="Pfam" id="PF13855">
    <property type="entry name" value="LRR_8"/>
    <property type="match status" value="2"/>
</dbReference>
<dbReference type="EMBL" id="QOIP01000006">
    <property type="protein sequence ID" value="RLU22200.1"/>
    <property type="molecule type" value="Genomic_DNA"/>
</dbReference>
<keyword evidence="2" id="KW-0732">Signal</keyword>
<evidence type="ECO:0000256" key="2">
    <source>
        <dbReference type="ARBA" id="ARBA00022729"/>
    </source>
</evidence>
<organism evidence="4">
    <name type="scientific">Ooceraea biroi</name>
    <name type="common">Clonal raider ant</name>
    <name type="synonym">Cerapachys biroi</name>
    <dbReference type="NCBI Taxonomy" id="2015173"/>
    <lineage>
        <taxon>Eukaryota</taxon>
        <taxon>Metazoa</taxon>
        <taxon>Ecdysozoa</taxon>
        <taxon>Arthropoda</taxon>
        <taxon>Hexapoda</taxon>
        <taxon>Insecta</taxon>
        <taxon>Pterygota</taxon>
        <taxon>Neoptera</taxon>
        <taxon>Endopterygota</taxon>
        <taxon>Hymenoptera</taxon>
        <taxon>Apocrita</taxon>
        <taxon>Aculeata</taxon>
        <taxon>Formicoidea</taxon>
        <taxon>Formicidae</taxon>
        <taxon>Dorylinae</taxon>
        <taxon>Ooceraea</taxon>
    </lineage>
</organism>
<keyword evidence="3" id="KW-0677">Repeat</keyword>
<evidence type="ECO:0000256" key="3">
    <source>
        <dbReference type="ARBA" id="ARBA00022737"/>
    </source>
</evidence>
<dbReference type="AlphaFoldDB" id="A0A3L8DP31"/>
<keyword evidence="1" id="KW-0433">Leucine-rich repeat</keyword>
<dbReference type="SUPFAM" id="SSF52058">
    <property type="entry name" value="L domain-like"/>
    <property type="match status" value="1"/>
</dbReference>
<dbReference type="PROSITE" id="PS51450">
    <property type="entry name" value="LRR"/>
    <property type="match status" value="3"/>
</dbReference>
<dbReference type="InterPro" id="IPR032675">
    <property type="entry name" value="LRR_dom_sf"/>
</dbReference>
<dbReference type="PANTHER" id="PTHR24369">
    <property type="entry name" value="ANTIGEN BSP, PUTATIVE-RELATED"/>
    <property type="match status" value="1"/>
</dbReference>
<comment type="caution">
    <text evidence="4">The sequence shown here is derived from an EMBL/GenBank/DDBJ whole genome shotgun (WGS) entry which is preliminary data.</text>
</comment>
<dbReference type="GO" id="GO:0005886">
    <property type="term" value="C:plasma membrane"/>
    <property type="evidence" value="ECO:0007669"/>
    <property type="project" value="TreeGrafter"/>
</dbReference>
<accession>A0A3L8DP31</accession>
<proteinExistence type="predicted"/>